<name>N1PX78_DOTSN</name>
<evidence type="ECO:0000256" key="1">
    <source>
        <dbReference type="SAM" id="SignalP"/>
    </source>
</evidence>
<keyword evidence="3" id="KW-1185">Reference proteome</keyword>
<accession>N1PX78</accession>
<keyword evidence="1" id="KW-0732">Signal</keyword>
<evidence type="ECO:0000313" key="2">
    <source>
        <dbReference type="EMBL" id="EME47025.1"/>
    </source>
</evidence>
<proteinExistence type="predicted"/>
<reference evidence="2 3" key="2">
    <citation type="journal article" date="2012" name="PLoS Pathog.">
        <title>Diverse lifestyles and strategies of plant pathogenesis encoded in the genomes of eighteen Dothideomycetes fungi.</title>
        <authorList>
            <person name="Ohm R.A."/>
            <person name="Feau N."/>
            <person name="Henrissat B."/>
            <person name="Schoch C.L."/>
            <person name="Horwitz B.A."/>
            <person name="Barry K.W."/>
            <person name="Condon B.J."/>
            <person name="Copeland A.C."/>
            <person name="Dhillon B."/>
            <person name="Glaser F."/>
            <person name="Hesse C.N."/>
            <person name="Kosti I."/>
            <person name="LaButti K."/>
            <person name="Lindquist E.A."/>
            <person name="Lucas S."/>
            <person name="Salamov A.A."/>
            <person name="Bradshaw R.E."/>
            <person name="Ciuffetti L."/>
            <person name="Hamelin R.C."/>
            <person name="Kema G.H.J."/>
            <person name="Lawrence C."/>
            <person name="Scott J.A."/>
            <person name="Spatafora J.W."/>
            <person name="Turgeon B.G."/>
            <person name="de Wit P.J.G.M."/>
            <person name="Zhong S."/>
            <person name="Goodwin S.B."/>
            <person name="Grigoriev I.V."/>
        </authorList>
    </citation>
    <scope>NUCLEOTIDE SEQUENCE [LARGE SCALE GENOMIC DNA]</scope>
    <source>
        <strain evidence="3">NZE10 / CBS 128990</strain>
    </source>
</reference>
<feature type="signal peptide" evidence="1">
    <location>
        <begin position="1"/>
        <end position="22"/>
    </location>
</feature>
<dbReference type="AlphaFoldDB" id="N1PX78"/>
<dbReference type="HOGENOM" id="CLU_2654478_0_0_1"/>
<evidence type="ECO:0000313" key="3">
    <source>
        <dbReference type="Proteomes" id="UP000016933"/>
    </source>
</evidence>
<feature type="chain" id="PRO_5004109160" evidence="1">
    <location>
        <begin position="23"/>
        <end position="76"/>
    </location>
</feature>
<organism evidence="2 3">
    <name type="scientific">Dothistroma septosporum (strain NZE10 / CBS 128990)</name>
    <name type="common">Red band needle blight fungus</name>
    <name type="synonym">Mycosphaerella pini</name>
    <dbReference type="NCBI Taxonomy" id="675120"/>
    <lineage>
        <taxon>Eukaryota</taxon>
        <taxon>Fungi</taxon>
        <taxon>Dikarya</taxon>
        <taxon>Ascomycota</taxon>
        <taxon>Pezizomycotina</taxon>
        <taxon>Dothideomycetes</taxon>
        <taxon>Dothideomycetidae</taxon>
        <taxon>Mycosphaerellales</taxon>
        <taxon>Mycosphaerellaceae</taxon>
        <taxon>Dothistroma</taxon>
    </lineage>
</organism>
<dbReference type="Proteomes" id="UP000016933">
    <property type="component" value="Unassembled WGS sequence"/>
</dbReference>
<dbReference type="EMBL" id="KB446536">
    <property type="protein sequence ID" value="EME47025.1"/>
    <property type="molecule type" value="Genomic_DNA"/>
</dbReference>
<reference evidence="3" key="1">
    <citation type="journal article" date="2012" name="PLoS Genet.">
        <title>The genomes of the fungal plant pathogens Cladosporium fulvum and Dothistroma septosporum reveal adaptation to different hosts and lifestyles but also signatures of common ancestry.</title>
        <authorList>
            <person name="de Wit P.J.G.M."/>
            <person name="van der Burgt A."/>
            <person name="Oekmen B."/>
            <person name="Stergiopoulos I."/>
            <person name="Abd-Elsalam K.A."/>
            <person name="Aerts A.L."/>
            <person name="Bahkali A.H."/>
            <person name="Beenen H.G."/>
            <person name="Chettri P."/>
            <person name="Cox M.P."/>
            <person name="Datema E."/>
            <person name="de Vries R.P."/>
            <person name="Dhillon B."/>
            <person name="Ganley A.R."/>
            <person name="Griffiths S.A."/>
            <person name="Guo Y."/>
            <person name="Hamelin R.C."/>
            <person name="Henrissat B."/>
            <person name="Kabir M.S."/>
            <person name="Jashni M.K."/>
            <person name="Kema G."/>
            <person name="Klaubauf S."/>
            <person name="Lapidus A."/>
            <person name="Levasseur A."/>
            <person name="Lindquist E."/>
            <person name="Mehrabi R."/>
            <person name="Ohm R.A."/>
            <person name="Owen T.J."/>
            <person name="Salamov A."/>
            <person name="Schwelm A."/>
            <person name="Schijlen E."/>
            <person name="Sun H."/>
            <person name="van den Burg H.A."/>
            <person name="van Ham R.C.H.J."/>
            <person name="Zhang S."/>
            <person name="Goodwin S.B."/>
            <person name="Grigoriev I.V."/>
            <person name="Collemare J."/>
            <person name="Bradshaw R.E."/>
        </authorList>
    </citation>
    <scope>NUCLEOTIDE SEQUENCE [LARGE SCALE GENOMIC DNA]</scope>
    <source>
        <strain evidence="3">NZE10 / CBS 128990</strain>
    </source>
</reference>
<protein>
    <submittedName>
        <fullName evidence="2">Uncharacterized protein</fullName>
    </submittedName>
</protein>
<sequence length="76" mass="8254">MHISTVIAPFLMALACASLAVGQENGALTGNIAKRDEDGLPIHVAAEERDAAPETPFVKRAYKDFYIEYDDDTNGK</sequence>
<gene>
    <name evidence="2" type="ORF">DOTSEDRAFT_20845</name>
</gene>